<reference evidence="3 4" key="1">
    <citation type="submission" date="2023-03" db="EMBL/GenBank/DDBJ databases">
        <title>Bacillus Genome Sequencing.</title>
        <authorList>
            <person name="Dunlap C."/>
        </authorList>
    </citation>
    <scope>NUCLEOTIDE SEQUENCE [LARGE SCALE GENOMIC DNA]</scope>
    <source>
        <strain evidence="3 4">B-41290</strain>
    </source>
</reference>
<protein>
    <submittedName>
        <fullName evidence="3">WxL domain-containing protein</fullName>
    </submittedName>
</protein>
<keyword evidence="1" id="KW-0732">Signal</keyword>
<evidence type="ECO:0000313" key="3">
    <source>
        <dbReference type="EMBL" id="MEC0271849.1"/>
    </source>
</evidence>
<accession>A0AAW9N6G1</accession>
<feature type="chain" id="PRO_5043869259" evidence="1">
    <location>
        <begin position="27"/>
        <end position="229"/>
    </location>
</feature>
<evidence type="ECO:0000256" key="1">
    <source>
        <dbReference type="SAM" id="SignalP"/>
    </source>
</evidence>
<sequence>MSIKKALIKGLMSSAALLLFATPTFAAIDPNAVTGSTDGLGATSHGHITITPGDETTGPTDPIFPSEPGGETGNEGSLTIDNVSPLEFDTHQLASGAVEYTTTSIDPNVQVTDKRGTGVGWALQVATSPFMDQTDGTKILKGAIVTLPIGAAETNPGNVSPPPELREVQLGTDSGTTNPQILMRADMNTGLGTWVDKFDPSRIKISVPSGNLAGDYVSTLTWSLVDAPQ</sequence>
<dbReference type="RefSeq" id="WP_053536784.1">
    <property type="nucleotide sequence ID" value="NZ_JARNBG010000004.1"/>
</dbReference>
<organism evidence="3 4">
    <name type="scientific">Peribacillus castrilensis</name>
    <dbReference type="NCBI Taxonomy" id="2897690"/>
    <lineage>
        <taxon>Bacteria</taxon>
        <taxon>Bacillati</taxon>
        <taxon>Bacillota</taxon>
        <taxon>Bacilli</taxon>
        <taxon>Bacillales</taxon>
        <taxon>Bacillaceae</taxon>
        <taxon>Peribacillus</taxon>
    </lineage>
</organism>
<dbReference type="Pfam" id="PF13731">
    <property type="entry name" value="WxL"/>
    <property type="match status" value="1"/>
</dbReference>
<dbReference type="InterPro" id="IPR027994">
    <property type="entry name" value="WxL_dom"/>
</dbReference>
<evidence type="ECO:0000259" key="2">
    <source>
        <dbReference type="Pfam" id="PF13731"/>
    </source>
</evidence>
<name>A0AAW9N6G1_9BACI</name>
<feature type="signal peptide" evidence="1">
    <location>
        <begin position="1"/>
        <end position="26"/>
    </location>
</feature>
<dbReference type="Proteomes" id="UP001307168">
    <property type="component" value="Unassembled WGS sequence"/>
</dbReference>
<proteinExistence type="predicted"/>
<evidence type="ECO:0000313" key="4">
    <source>
        <dbReference type="Proteomes" id="UP001307168"/>
    </source>
</evidence>
<keyword evidence="4" id="KW-1185">Reference proteome</keyword>
<dbReference type="AlphaFoldDB" id="A0AAW9N6G1"/>
<dbReference type="EMBL" id="JARNBH010000002">
    <property type="protein sequence ID" value="MEC0271849.1"/>
    <property type="molecule type" value="Genomic_DNA"/>
</dbReference>
<comment type="caution">
    <text evidence="3">The sequence shown here is derived from an EMBL/GenBank/DDBJ whole genome shotgun (WGS) entry which is preliminary data.</text>
</comment>
<gene>
    <name evidence="3" type="ORF">P4706_01970</name>
</gene>
<feature type="domain" description="WxL" evidence="2">
    <location>
        <begin position="42"/>
        <end position="228"/>
    </location>
</feature>